<dbReference type="GO" id="GO:0000272">
    <property type="term" value="P:polysaccharide catabolic process"/>
    <property type="evidence" value="ECO:0007669"/>
    <property type="project" value="InterPro"/>
</dbReference>
<keyword evidence="1" id="KW-0732">Signal</keyword>
<dbReference type="EMBL" id="FPIP01000010">
    <property type="protein sequence ID" value="SFW50422.1"/>
    <property type="molecule type" value="Genomic_DNA"/>
</dbReference>
<protein>
    <recommendedName>
        <fullName evidence="2">Dockerin domain-containing protein</fullName>
    </recommendedName>
</protein>
<dbReference type="InterPro" id="IPR002105">
    <property type="entry name" value="Dockerin_1_rpt"/>
</dbReference>
<dbReference type="AlphaFoldDB" id="A0A1K1PUF3"/>
<dbReference type="Pfam" id="PF00404">
    <property type="entry name" value="Dockerin_1"/>
    <property type="match status" value="1"/>
</dbReference>
<feature type="signal peptide" evidence="1">
    <location>
        <begin position="1"/>
        <end position="28"/>
    </location>
</feature>
<dbReference type="CDD" id="cd14255">
    <property type="entry name" value="Dockerin_III"/>
    <property type="match status" value="1"/>
</dbReference>
<reference evidence="3 4" key="1">
    <citation type="submission" date="2016-11" db="EMBL/GenBank/DDBJ databases">
        <authorList>
            <person name="Jaros S."/>
            <person name="Januszkiewicz K."/>
            <person name="Wedrychowicz H."/>
        </authorList>
    </citation>
    <scope>NUCLEOTIDE SEQUENCE [LARGE SCALE GENOMIC DNA]</scope>
    <source>
        <strain evidence="3 4">YL228</strain>
    </source>
</reference>
<dbReference type="SUPFAM" id="SSF63446">
    <property type="entry name" value="Type I dockerin domain"/>
    <property type="match status" value="1"/>
</dbReference>
<dbReference type="Proteomes" id="UP000183461">
    <property type="component" value="Unassembled WGS sequence"/>
</dbReference>
<sequence>MLNRKIKAFIGAAVADVMLMTSGFTAFAGSLGDINSDSAINAVDASEILSEYARVSTNQAPKFTEAQKKAADVDNNGVVNAVDASQVLSYYAYKSTSGTMEFEDYLKNPPAPPKKEPTIVGSWLPVDEEDNTEGIAFTDDGYISMFFYSTENFSFGTDGIKYQDTVYPYSSLVSEGDYITLNSEDKVIFEMKREIKGDGYNGTYKVTGGELHKSMLWLALLSNKNDIGDTTMTVNIDGANSEIWINKFLQYKVNGNTFEVVVPEGAEGDNKPIEFTVDEDTLTIKNENGSTTMKRVK</sequence>
<name>A0A1K1PUF3_RUMFL</name>
<dbReference type="InterPro" id="IPR036439">
    <property type="entry name" value="Dockerin_dom_sf"/>
</dbReference>
<dbReference type="PROSITE" id="PS51766">
    <property type="entry name" value="DOCKERIN"/>
    <property type="match status" value="1"/>
</dbReference>
<feature type="domain" description="Dockerin" evidence="2">
    <location>
        <begin position="27"/>
        <end position="100"/>
    </location>
</feature>
<organism evidence="3 4">
    <name type="scientific">Ruminococcus flavefaciens</name>
    <dbReference type="NCBI Taxonomy" id="1265"/>
    <lineage>
        <taxon>Bacteria</taxon>
        <taxon>Bacillati</taxon>
        <taxon>Bacillota</taxon>
        <taxon>Clostridia</taxon>
        <taxon>Eubacteriales</taxon>
        <taxon>Oscillospiraceae</taxon>
        <taxon>Ruminococcus</taxon>
    </lineage>
</organism>
<dbReference type="GO" id="GO:0004553">
    <property type="term" value="F:hydrolase activity, hydrolyzing O-glycosyl compounds"/>
    <property type="evidence" value="ECO:0007669"/>
    <property type="project" value="InterPro"/>
</dbReference>
<gene>
    <name evidence="3" type="ORF">SAMN02910280_0099</name>
</gene>
<proteinExistence type="predicted"/>
<evidence type="ECO:0000313" key="3">
    <source>
        <dbReference type="EMBL" id="SFW50422.1"/>
    </source>
</evidence>
<dbReference type="Gene3D" id="1.10.1330.10">
    <property type="entry name" value="Dockerin domain"/>
    <property type="match status" value="2"/>
</dbReference>
<dbReference type="RefSeq" id="WP_072301165.1">
    <property type="nucleotide sequence ID" value="NZ_FPIP01000010.1"/>
</dbReference>
<evidence type="ECO:0000256" key="1">
    <source>
        <dbReference type="SAM" id="SignalP"/>
    </source>
</evidence>
<evidence type="ECO:0000259" key="2">
    <source>
        <dbReference type="PROSITE" id="PS51766"/>
    </source>
</evidence>
<feature type="chain" id="PRO_5012205071" description="Dockerin domain-containing protein" evidence="1">
    <location>
        <begin position="29"/>
        <end position="297"/>
    </location>
</feature>
<dbReference type="InterPro" id="IPR016134">
    <property type="entry name" value="Dockerin_dom"/>
</dbReference>
<accession>A0A1K1PUF3</accession>
<evidence type="ECO:0000313" key="4">
    <source>
        <dbReference type="Proteomes" id="UP000183461"/>
    </source>
</evidence>